<feature type="transmembrane region" description="Helical" evidence="1">
    <location>
        <begin position="119"/>
        <end position="144"/>
    </location>
</feature>
<evidence type="ECO:0000256" key="1">
    <source>
        <dbReference type="SAM" id="Phobius"/>
    </source>
</evidence>
<feature type="transmembrane region" description="Helical" evidence="1">
    <location>
        <begin position="94"/>
        <end position="113"/>
    </location>
</feature>
<evidence type="ECO:0000313" key="2">
    <source>
        <dbReference type="EMBL" id="MBB4015107.1"/>
    </source>
</evidence>
<keyword evidence="3" id="KW-1185">Reference proteome</keyword>
<dbReference type="Proteomes" id="UP000577362">
    <property type="component" value="Unassembled WGS sequence"/>
</dbReference>
<sequence length="179" mass="17861">MAHGVLKGVGDFYAGLLHPIVVPAELLAIAAMGLLVGRSGLATCRRGIPMLAAGVAVGLGLASVVTTSGTTTPLVVAALVAGAIVTADQRVPPWVAAGLAALAGTALGIDAAPEAKSHIAAVTSGVATIVGSTALATIIAALALRVEKHWQHVAAQVAGSWITAWAMLYFAYQLALLSR</sequence>
<dbReference type="AlphaFoldDB" id="A0A840BXT5"/>
<accession>A0A840BXT5</accession>
<protein>
    <submittedName>
        <fullName evidence="2">Urease accessory protein</fullName>
    </submittedName>
</protein>
<feature type="transmembrane region" description="Helical" evidence="1">
    <location>
        <begin position="48"/>
        <end position="65"/>
    </location>
</feature>
<reference evidence="2 3" key="1">
    <citation type="submission" date="2020-08" db="EMBL/GenBank/DDBJ databases">
        <title>Genomic Encyclopedia of Type Strains, Phase IV (KMG-IV): sequencing the most valuable type-strain genomes for metagenomic binning, comparative biology and taxonomic classification.</title>
        <authorList>
            <person name="Goeker M."/>
        </authorList>
    </citation>
    <scope>NUCLEOTIDE SEQUENCE [LARGE SCALE GENOMIC DNA]</scope>
    <source>
        <strain evidence="2 3">DSM 103737</strain>
    </source>
</reference>
<keyword evidence="1" id="KW-0472">Membrane</keyword>
<name>A0A840BXT5_9HYPH</name>
<dbReference type="InterPro" id="IPR007038">
    <property type="entry name" value="HupE_UreJ"/>
</dbReference>
<keyword evidence="1" id="KW-1133">Transmembrane helix</keyword>
<comment type="caution">
    <text evidence="2">The sequence shown here is derived from an EMBL/GenBank/DDBJ whole genome shotgun (WGS) entry which is preliminary data.</text>
</comment>
<dbReference type="EMBL" id="JACIEN010000001">
    <property type="protein sequence ID" value="MBB4015107.1"/>
    <property type="molecule type" value="Genomic_DNA"/>
</dbReference>
<organism evidence="2 3">
    <name type="scientific">Chelatococcus caeni</name>
    <dbReference type="NCBI Taxonomy" id="1348468"/>
    <lineage>
        <taxon>Bacteria</taxon>
        <taxon>Pseudomonadati</taxon>
        <taxon>Pseudomonadota</taxon>
        <taxon>Alphaproteobacteria</taxon>
        <taxon>Hyphomicrobiales</taxon>
        <taxon>Chelatococcaceae</taxon>
        <taxon>Chelatococcus</taxon>
    </lineage>
</organism>
<proteinExistence type="predicted"/>
<dbReference type="Pfam" id="PF04955">
    <property type="entry name" value="HupE_UreJ"/>
    <property type="match status" value="1"/>
</dbReference>
<gene>
    <name evidence="2" type="ORF">GGR16_000113</name>
</gene>
<feature type="transmembrane region" description="Helical" evidence="1">
    <location>
        <begin position="153"/>
        <end position="172"/>
    </location>
</feature>
<keyword evidence="1" id="KW-0812">Transmembrane</keyword>
<feature type="transmembrane region" description="Helical" evidence="1">
    <location>
        <begin position="12"/>
        <end position="36"/>
    </location>
</feature>
<evidence type="ECO:0000313" key="3">
    <source>
        <dbReference type="Proteomes" id="UP000577362"/>
    </source>
</evidence>